<dbReference type="PANTHER" id="PTHR30595:SF6">
    <property type="entry name" value="SCHLAFEN ALBA-2 DOMAIN-CONTAINING PROTEIN"/>
    <property type="match status" value="1"/>
</dbReference>
<dbReference type="eggNOG" id="COG2865">
    <property type="taxonomic scope" value="Bacteria"/>
</dbReference>
<evidence type="ECO:0000313" key="1">
    <source>
        <dbReference type="EMBL" id="EEG92836.1"/>
    </source>
</evidence>
<dbReference type="PANTHER" id="PTHR30595">
    <property type="entry name" value="GLPR-RELATED TRANSCRIPTIONAL REPRESSOR"/>
    <property type="match status" value="1"/>
</dbReference>
<reference evidence="1 2" key="1">
    <citation type="submission" date="2009-02" db="EMBL/GenBank/DDBJ databases">
        <authorList>
            <person name="Fulton L."/>
            <person name="Clifton S."/>
            <person name="Fulton B."/>
            <person name="Xu J."/>
            <person name="Minx P."/>
            <person name="Pepin K.H."/>
            <person name="Johnson M."/>
            <person name="Bhonagiri V."/>
            <person name="Nash W.E."/>
            <person name="Mardis E.R."/>
            <person name="Wilson R.K."/>
        </authorList>
    </citation>
    <scope>NUCLEOTIDE SEQUENCE [LARGE SCALE GENOMIC DNA]</scope>
    <source>
        <strain evidence="1 2">DSM 16841</strain>
    </source>
</reference>
<evidence type="ECO:0000313" key="2">
    <source>
        <dbReference type="Proteomes" id="UP000003561"/>
    </source>
</evidence>
<dbReference type="Proteomes" id="UP000003561">
    <property type="component" value="Unassembled WGS sequence"/>
</dbReference>
<proteinExistence type="predicted"/>
<sequence>MFGFVNVGERAGSGVDKIMTAWAEQNWKKPEFDFSERSDRVTLKLEVGQVIYIPGVADIRNTTESDEAETITTMSKVDKVLAYIRQNGSVSMQKVMETCNYRSRTGARKLIDKMINADFIEKTGEGNKTIYKIKE</sequence>
<dbReference type="InterPro" id="IPR036388">
    <property type="entry name" value="WH-like_DNA-bd_sf"/>
</dbReference>
<comment type="caution">
    <text evidence="1">The sequence shown here is derived from an EMBL/GenBank/DDBJ whole genome shotgun (WGS) entry which is preliminary data.</text>
</comment>
<evidence type="ECO:0008006" key="3">
    <source>
        <dbReference type="Google" id="ProtNLM"/>
    </source>
</evidence>
<gene>
    <name evidence="1" type="ORF">ROSEINA2194_03269</name>
</gene>
<dbReference type="AlphaFoldDB" id="C0FWY9"/>
<reference evidence="1 2" key="2">
    <citation type="submission" date="2009-03" db="EMBL/GenBank/DDBJ databases">
        <title>Draft genome sequence of Roseburia inulinivorans (DSM 16841).</title>
        <authorList>
            <person name="Sudarsanam P."/>
            <person name="Ley R."/>
            <person name="Guruge J."/>
            <person name="Turnbaugh P.J."/>
            <person name="Mahowald M."/>
            <person name="Liep D."/>
            <person name="Gordon J."/>
        </authorList>
    </citation>
    <scope>NUCLEOTIDE SEQUENCE [LARGE SCALE GENOMIC DNA]</scope>
    <source>
        <strain evidence="1 2">DSM 16841</strain>
    </source>
</reference>
<dbReference type="EMBL" id="ACFY01000140">
    <property type="protein sequence ID" value="EEG92836.1"/>
    <property type="molecule type" value="Genomic_DNA"/>
</dbReference>
<organism evidence="1 2">
    <name type="scientific">Roseburia inulinivorans DSM 16841</name>
    <dbReference type="NCBI Taxonomy" id="622312"/>
    <lineage>
        <taxon>Bacteria</taxon>
        <taxon>Bacillati</taxon>
        <taxon>Bacillota</taxon>
        <taxon>Clostridia</taxon>
        <taxon>Lachnospirales</taxon>
        <taxon>Lachnospiraceae</taxon>
        <taxon>Roseburia</taxon>
    </lineage>
</organism>
<dbReference type="Gene3D" id="1.10.10.10">
    <property type="entry name" value="Winged helix-like DNA-binding domain superfamily/Winged helix DNA-binding domain"/>
    <property type="match status" value="1"/>
</dbReference>
<protein>
    <recommendedName>
        <fullName evidence="3">ATP-dependent DNA helicase RecG C-terminal domain-containing protein</fullName>
    </recommendedName>
</protein>
<name>C0FWY9_9FIRM</name>
<accession>C0FWY9</accession>